<evidence type="ECO:0000259" key="1">
    <source>
        <dbReference type="Pfam" id="PF14479"/>
    </source>
</evidence>
<dbReference type="InterPro" id="IPR029498">
    <property type="entry name" value="HeLo_dom"/>
</dbReference>
<dbReference type="Pfam" id="PF14479">
    <property type="entry name" value="HeLo"/>
    <property type="match status" value="1"/>
</dbReference>
<dbReference type="Proteomes" id="UP000018144">
    <property type="component" value="Unassembled WGS sequence"/>
</dbReference>
<dbReference type="STRING" id="1076935.U4LED3"/>
<evidence type="ECO:0000313" key="3">
    <source>
        <dbReference type="Proteomes" id="UP000018144"/>
    </source>
</evidence>
<dbReference type="EMBL" id="HF935428">
    <property type="protein sequence ID" value="CCX30228.1"/>
    <property type="molecule type" value="Genomic_DNA"/>
</dbReference>
<proteinExistence type="predicted"/>
<name>U4LED3_PYROM</name>
<sequence>MSGLEIAGVVLAGPAVVGQLVQNTLNGYRIFSDARLSGQGIRNCQRDLGVQRERLEDWVQQIADMGGDLSKVTTQSRYKLILETLALIVGIFAQVDQLEKKYGILCVNPGGGIVRPLSSAQSIAGTDGEKRRMRDRIKNKFQKWFTESDSTDAALIHKTVENKSPLQLKNATLSSVDVTTITVRELSLPTRSMELDASVPGLASTLQQMETTAKLYQNTLSAYQQYE</sequence>
<protein>
    <recommendedName>
        <fullName evidence="1">Prion-inhibition and propagation HeLo domain-containing protein</fullName>
    </recommendedName>
</protein>
<feature type="domain" description="Prion-inhibition and propagation HeLo" evidence="1">
    <location>
        <begin position="10"/>
        <end position="142"/>
    </location>
</feature>
<dbReference type="InterPro" id="IPR038305">
    <property type="entry name" value="HeLo_sf"/>
</dbReference>
<dbReference type="Gene3D" id="1.20.120.1020">
    <property type="entry name" value="Prion-inhibition and propagation, HeLo domain"/>
    <property type="match status" value="1"/>
</dbReference>
<organism evidence="2 3">
    <name type="scientific">Pyronema omphalodes (strain CBS 100304)</name>
    <name type="common">Pyronema confluens</name>
    <dbReference type="NCBI Taxonomy" id="1076935"/>
    <lineage>
        <taxon>Eukaryota</taxon>
        <taxon>Fungi</taxon>
        <taxon>Dikarya</taxon>
        <taxon>Ascomycota</taxon>
        <taxon>Pezizomycotina</taxon>
        <taxon>Pezizomycetes</taxon>
        <taxon>Pezizales</taxon>
        <taxon>Pyronemataceae</taxon>
        <taxon>Pyronema</taxon>
    </lineage>
</organism>
<reference evidence="2 3" key="1">
    <citation type="journal article" date="2013" name="PLoS Genet.">
        <title>The genome and development-dependent transcriptomes of Pyronema confluens: a window into fungal evolution.</title>
        <authorList>
            <person name="Traeger S."/>
            <person name="Altegoer F."/>
            <person name="Freitag M."/>
            <person name="Gabaldon T."/>
            <person name="Kempken F."/>
            <person name="Kumar A."/>
            <person name="Marcet-Houben M."/>
            <person name="Poggeler S."/>
            <person name="Stajich J.E."/>
            <person name="Nowrousian M."/>
        </authorList>
    </citation>
    <scope>NUCLEOTIDE SEQUENCE [LARGE SCALE GENOMIC DNA]</scope>
    <source>
        <strain evidence="3">CBS 100304</strain>
        <tissue evidence="2">Vegetative mycelium</tissue>
    </source>
</reference>
<evidence type="ECO:0000313" key="2">
    <source>
        <dbReference type="EMBL" id="CCX30228.1"/>
    </source>
</evidence>
<accession>U4LED3</accession>
<gene>
    <name evidence="2" type="ORF">PCON_08330</name>
</gene>
<keyword evidence="3" id="KW-1185">Reference proteome</keyword>
<dbReference type="AlphaFoldDB" id="U4LED3"/>
<dbReference type="OrthoDB" id="20872at2759"/>